<dbReference type="AlphaFoldDB" id="A0A1J4TUD6"/>
<keyword evidence="2" id="KW-0863">Zinc-finger</keyword>
<dbReference type="Gene3D" id="1.20.120.910">
    <property type="entry name" value="DksA, coiled-coil domain"/>
    <property type="match status" value="1"/>
</dbReference>
<reference evidence="6 7" key="1">
    <citation type="journal article" date="2016" name="Environ. Microbiol.">
        <title>Genomic resolution of a cold subsurface aquifer community provides metabolic insights for novel microbes adapted to high CO concentrations.</title>
        <authorList>
            <person name="Probst A.J."/>
            <person name="Castelle C.J."/>
            <person name="Singh A."/>
            <person name="Brown C.T."/>
            <person name="Anantharaman K."/>
            <person name="Sharon I."/>
            <person name="Hug L.A."/>
            <person name="Burstein D."/>
            <person name="Emerson J.B."/>
            <person name="Thomas B.C."/>
            <person name="Banfield J.F."/>
        </authorList>
    </citation>
    <scope>NUCLEOTIDE SEQUENCE [LARGE SCALE GENOMIC DNA]</scope>
    <source>
        <strain evidence="6">CG1_02_38_13</strain>
    </source>
</reference>
<evidence type="ECO:0000256" key="1">
    <source>
        <dbReference type="ARBA" id="ARBA00022723"/>
    </source>
</evidence>
<keyword evidence="1" id="KW-0479">Metal-binding</keyword>
<evidence type="ECO:0000259" key="5">
    <source>
        <dbReference type="Pfam" id="PF01258"/>
    </source>
</evidence>
<dbReference type="PANTHER" id="PTHR33823">
    <property type="entry name" value="RNA POLYMERASE-BINDING TRANSCRIPTION FACTOR DKSA-RELATED"/>
    <property type="match status" value="1"/>
</dbReference>
<dbReference type="PROSITE" id="PS51128">
    <property type="entry name" value="ZF_DKSA_2"/>
    <property type="match status" value="1"/>
</dbReference>
<dbReference type="GO" id="GO:0008270">
    <property type="term" value="F:zinc ion binding"/>
    <property type="evidence" value="ECO:0007669"/>
    <property type="project" value="UniProtKB-KW"/>
</dbReference>
<dbReference type="InterPro" id="IPR000962">
    <property type="entry name" value="Znf_DskA_TraR"/>
</dbReference>
<accession>A0A1J4TUD6</accession>
<dbReference type="InterPro" id="IPR037187">
    <property type="entry name" value="DnaK_N"/>
</dbReference>
<comment type="caution">
    <text evidence="6">The sequence shown here is derived from an EMBL/GenBank/DDBJ whole genome shotgun (WGS) entry which is preliminary data.</text>
</comment>
<dbReference type="EMBL" id="MNVB01000073">
    <property type="protein sequence ID" value="OIO15884.1"/>
    <property type="molecule type" value="Genomic_DNA"/>
</dbReference>
<gene>
    <name evidence="6" type="ORF">AUJ29_03375</name>
</gene>
<name>A0A1J4TUD6_9BACT</name>
<dbReference type="Proteomes" id="UP000182465">
    <property type="component" value="Unassembled WGS sequence"/>
</dbReference>
<evidence type="ECO:0000256" key="3">
    <source>
        <dbReference type="ARBA" id="ARBA00022833"/>
    </source>
</evidence>
<dbReference type="PANTHER" id="PTHR33823:SF4">
    <property type="entry name" value="GENERAL STRESS PROTEIN 16O"/>
    <property type="match status" value="1"/>
</dbReference>
<dbReference type="SUPFAM" id="SSF109635">
    <property type="entry name" value="DnaK suppressor protein DksA, alpha-hairpin domain"/>
    <property type="match status" value="1"/>
</dbReference>
<evidence type="ECO:0000256" key="4">
    <source>
        <dbReference type="PROSITE-ProRule" id="PRU00510"/>
    </source>
</evidence>
<sequence>MKLNKRLMQETKTELLEEEVRLKEELANFTVILGAGKKNMTSYATTFPDFGDKSGENASEVASFNNNVSLKSLLEAELKDVEGALKRIANGTYGICKYCHKPIEEQRIKARPTSSSCVVCKKSFSK</sequence>
<organism evidence="6 7">
    <name type="scientific">Candidatus Kuenenbacteria bacterium CG1_02_38_13</name>
    <dbReference type="NCBI Taxonomy" id="1805235"/>
    <lineage>
        <taxon>Bacteria</taxon>
        <taxon>Candidatus Kueneniibacteriota</taxon>
    </lineage>
</organism>
<dbReference type="Pfam" id="PF01258">
    <property type="entry name" value="zf-dskA_traR"/>
    <property type="match status" value="1"/>
</dbReference>
<feature type="zinc finger region" description="dksA C4-type" evidence="4">
    <location>
        <begin position="96"/>
        <end position="120"/>
    </location>
</feature>
<evidence type="ECO:0000313" key="7">
    <source>
        <dbReference type="Proteomes" id="UP000182465"/>
    </source>
</evidence>
<feature type="domain" description="Zinc finger DksA/TraR C4-type" evidence="5">
    <location>
        <begin position="91"/>
        <end position="123"/>
    </location>
</feature>
<protein>
    <recommendedName>
        <fullName evidence="5">Zinc finger DksA/TraR C4-type domain-containing protein</fullName>
    </recommendedName>
</protein>
<evidence type="ECO:0000313" key="6">
    <source>
        <dbReference type="EMBL" id="OIO15884.1"/>
    </source>
</evidence>
<evidence type="ECO:0000256" key="2">
    <source>
        <dbReference type="ARBA" id="ARBA00022771"/>
    </source>
</evidence>
<proteinExistence type="predicted"/>
<keyword evidence="3" id="KW-0862">Zinc</keyword>
<dbReference type="SUPFAM" id="SSF57716">
    <property type="entry name" value="Glucocorticoid receptor-like (DNA-binding domain)"/>
    <property type="match status" value="1"/>
</dbReference>